<reference evidence="2 3" key="1">
    <citation type="submission" date="2019-09" db="EMBL/GenBank/DDBJ databases">
        <authorList>
            <person name="Kevbrin V."/>
            <person name="Grouzdev D.S."/>
        </authorList>
    </citation>
    <scope>NUCLEOTIDE SEQUENCE [LARGE SCALE GENOMIC DNA]</scope>
    <source>
        <strain evidence="2 3">G-192</strain>
    </source>
</reference>
<gene>
    <name evidence="2" type="ORF">F1654_03645</name>
</gene>
<keyword evidence="3" id="KW-1185">Reference proteome</keyword>
<comment type="caution">
    <text evidence="2">The sequence shown here is derived from an EMBL/GenBank/DDBJ whole genome shotgun (WGS) entry which is preliminary data.</text>
</comment>
<dbReference type="AlphaFoldDB" id="A0A5M6ZND1"/>
<dbReference type="EMBL" id="VWOJ01000001">
    <property type="protein sequence ID" value="KAA5805094.1"/>
    <property type="molecule type" value="Genomic_DNA"/>
</dbReference>
<dbReference type="SUPFAM" id="SSF47616">
    <property type="entry name" value="GST C-terminal domain-like"/>
    <property type="match status" value="1"/>
</dbReference>
<protein>
    <submittedName>
        <fullName evidence="2">Glutathione S-transferase</fullName>
    </submittedName>
</protein>
<sequence>MLPGEYLIYGCDPSYFTRMVEAAARYMRIPHKALPKSPDVRERLEARAGTHLIPVVETPEGWVIHDSTYIIQLFDMRFPDRAVIPPSPAQRILCRVIDDWIDEWFTRAALHFRWVTDEGAREGAAAIARDLGGAPRDREPNADEQAMVQAVADFILPWGRKAMGVMAAGPDHQEKLRTELAAFLKLLEAHYAVMPGLFGERLSMADLKILGAMKAHFISDSVARAFVSEHAPGLIGWTDRTWERVDEGETWLAGDEIPETLEPLFPLLLDGFGVFLPENRRAVEAGEKWTEFKLAGQSLRILTRPDAEKARQAIVAEIASMPAGDAKAARAALASRGLLFLYED</sequence>
<dbReference type="InterPro" id="IPR036249">
    <property type="entry name" value="Thioredoxin-like_sf"/>
</dbReference>
<keyword evidence="2" id="KW-0808">Transferase</keyword>
<dbReference type="Gene3D" id="3.40.30.10">
    <property type="entry name" value="Glutaredoxin"/>
    <property type="match status" value="1"/>
</dbReference>
<evidence type="ECO:0000259" key="1">
    <source>
        <dbReference type="Pfam" id="PF13417"/>
    </source>
</evidence>
<dbReference type="Pfam" id="PF13417">
    <property type="entry name" value="GST_N_3"/>
    <property type="match status" value="1"/>
</dbReference>
<organism evidence="2 3">
    <name type="scientific">Alkalicaulis satelles</name>
    <dbReference type="NCBI Taxonomy" id="2609175"/>
    <lineage>
        <taxon>Bacteria</taxon>
        <taxon>Pseudomonadati</taxon>
        <taxon>Pseudomonadota</taxon>
        <taxon>Alphaproteobacteria</taxon>
        <taxon>Maricaulales</taxon>
        <taxon>Maricaulaceae</taxon>
        <taxon>Alkalicaulis</taxon>
    </lineage>
</organism>
<dbReference type="SUPFAM" id="SSF52833">
    <property type="entry name" value="Thioredoxin-like"/>
    <property type="match status" value="1"/>
</dbReference>
<feature type="domain" description="GST N-terminal" evidence="1">
    <location>
        <begin position="9"/>
        <end position="81"/>
    </location>
</feature>
<accession>A0A5M6ZND1</accession>
<dbReference type="GO" id="GO:0016740">
    <property type="term" value="F:transferase activity"/>
    <property type="evidence" value="ECO:0007669"/>
    <property type="project" value="UniProtKB-KW"/>
</dbReference>
<dbReference type="Proteomes" id="UP000325122">
    <property type="component" value="Unassembled WGS sequence"/>
</dbReference>
<dbReference type="RefSeq" id="WP_150022126.1">
    <property type="nucleotide sequence ID" value="NZ_VWOJ01000001.1"/>
</dbReference>
<dbReference type="InterPro" id="IPR004045">
    <property type="entry name" value="Glutathione_S-Trfase_N"/>
</dbReference>
<name>A0A5M6ZND1_9PROT</name>
<proteinExistence type="predicted"/>
<dbReference type="InterPro" id="IPR036282">
    <property type="entry name" value="Glutathione-S-Trfase_C_sf"/>
</dbReference>
<evidence type="ECO:0000313" key="3">
    <source>
        <dbReference type="Proteomes" id="UP000325122"/>
    </source>
</evidence>
<dbReference type="Gene3D" id="1.20.1050.10">
    <property type="match status" value="1"/>
</dbReference>
<evidence type="ECO:0000313" key="2">
    <source>
        <dbReference type="EMBL" id="KAA5805094.1"/>
    </source>
</evidence>